<dbReference type="Proteomes" id="UP000827872">
    <property type="component" value="Linkage Group LG12"/>
</dbReference>
<keyword evidence="2" id="KW-1185">Reference proteome</keyword>
<organism evidence="1 2">
    <name type="scientific">Sphaerodactylus townsendi</name>
    <dbReference type="NCBI Taxonomy" id="933632"/>
    <lineage>
        <taxon>Eukaryota</taxon>
        <taxon>Metazoa</taxon>
        <taxon>Chordata</taxon>
        <taxon>Craniata</taxon>
        <taxon>Vertebrata</taxon>
        <taxon>Euteleostomi</taxon>
        <taxon>Lepidosauria</taxon>
        <taxon>Squamata</taxon>
        <taxon>Bifurcata</taxon>
        <taxon>Gekkota</taxon>
        <taxon>Sphaerodactylidae</taxon>
        <taxon>Sphaerodactylus</taxon>
    </lineage>
</organism>
<evidence type="ECO:0000313" key="1">
    <source>
        <dbReference type="EMBL" id="KAH7997890.1"/>
    </source>
</evidence>
<reference evidence="1" key="1">
    <citation type="submission" date="2021-08" db="EMBL/GenBank/DDBJ databases">
        <title>The first chromosome-level gecko genome reveals the dynamic sex chromosomes of Neotropical dwarf geckos (Sphaerodactylidae: Sphaerodactylus).</title>
        <authorList>
            <person name="Pinto B.J."/>
            <person name="Keating S.E."/>
            <person name="Gamble T."/>
        </authorList>
    </citation>
    <scope>NUCLEOTIDE SEQUENCE</scope>
    <source>
        <strain evidence="1">TG3544</strain>
    </source>
</reference>
<protein>
    <submittedName>
        <fullName evidence="1">Cell adhesion molecule 1</fullName>
    </submittedName>
</protein>
<name>A0ACB8EYL7_9SAUR</name>
<gene>
    <name evidence="1" type="primary">CADM1_2</name>
    <name evidence="1" type="ORF">K3G42_010033</name>
</gene>
<evidence type="ECO:0000313" key="2">
    <source>
        <dbReference type="Proteomes" id="UP000827872"/>
    </source>
</evidence>
<sequence length="295" mass="33387">MGKAVRLCTGTGRLKKSELRPPRGSIRKTRQDGAGSKERVLSGSQMPVESREGRKRFVLQFQVFLVGEGQNLFTEDVTVVEGDIATISCRVKNSDDSVIQLLNPNRQTIYFRDFRPLKDSRFQLVNFSSSELRVSLTNVSISDEGRYFCQLYTDPPQEIFMTITVLVPPRNLVIDIQKDTAVEGEEIELNCTAMASRPATTIKWYKGSTELTGSPLLLRPLHDGKSEVEQWSDMYTVTSQISLTVKREDDGVPVVCEVDHPAVKDLQTKRYLDVMCEYQRRCGAAEVKRPQFIIK</sequence>
<proteinExistence type="predicted"/>
<accession>A0ACB8EYL7</accession>
<comment type="caution">
    <text evidence="1">The sequence shown here is derived from an EMBL/GenBank/DDBJ whole genome shotgun (WGS) entry which is preliminary data.</text>
</comment>
<dbReference type="EMBL" id="CM037625">
    <property type="protein sequence ID" value="KAH7997890.1"/>
    <property type="molecule type" value="Genomic_DNA"/>
</dbReference>